<evidence type="ECO:0000313" key="4">
    <source>
        <dbReference type="Proteomes" id="UP000002171"/>
    </source>
</evidence>
<evidence type="ECO:0000313" key="3">
    <source>
        <dbReference type="EMBL" id="EAR59827.1"/>
    </source>
</evidence>
<dbReference type="Pfam" id="PF25607">
    <property type="entry name" value="DUF7939"/>
    <property type="match status" value="1"/>
</dbReference>
<keyword evidence="1" id="KW-1133">Transmembrane helix</keyword>
<feature type="transmembrane region" description="Helical" evidence="1">
    <location>
        <begin position="395"/>
        <end position="415"/>
    </location>
</feature>
<keyword evidence="4" id="KW-1185">Reference proteome</keyword>
<proteinExistence type="predicted"/>
<dbReference type="OrthoDB" id="5293418at2"/>
<keyword evidence="1" id="KW-0472">Membrane</keyword>
<protein>
    <recommendedName>
        <fullName evidence="2">DUF7939 domain-containing protein</fullName>
    </recommendedName>
</protein>
<feature type="domain" description="DUF7939" evidence="2">
    <location>
        <begin position="448"/>
        <end position="533"/>
    </location>
</feature>
<organism evidence="3 4">
    <name type="scientific">Neptuniibacter caesariensis</name>
    <dbReference type="NCBI Taxonomy" id="207954"/>
    <lineage>
        <taxon>Bacteria</taxon>
        <taxon>Pseudomonadati</taxon>
        <taxon>Pseudomonadota</taxon>
        <taxon>Gammaproteobacteria</taxon>
        <taxon>Oceanospirillales</taxon>
        <taxon>Oceanospirillaceae</taxon>
        <taxon>Neptuniibacter</taxon>
    </lineage>
</organism>
<gene>
    <name evidence="3" type="ORF">MED92_12606</name>
</gene>
<dbReference type="Proteomes" id="UP000002171">
    <property type="component" value="Unassembled WGS sequence"/>
</dbReference>
<evidence type="ECO:0000259" key="2">
    <source>
        <dbReference type="Pfam" id="PF25607"/>
    </source>
</evidence>
<dbReference type="PANTHER" id="PTHR40940:SF1">
    <property type="entry name" value="PROTEIN BATD"/>
    <property type="match status" value="1"/>
</dbReference>
<keyword evidence="1" id="KW-0812">Transmembrane</keyword>
<dbReference type="InterPro" id="IPR025738">
    <property type="entry name" value="BatD"/>
</dbReference>
<dbReference type="EMBL" id="AAOW01000031">
    <property type="protein sequence ID" value="EAR59827.1"/>
    <property type="molecule type" value="Genomic_DNA"/>
</dbReference>
<dbReference type="PANTHER" id="PTHR40940">
    <property type="entry name" value="PROTEIN BATD-RELATED"/>
    <property type="match status" value="1"/>
</dbReference>
<comment type="caution">
    <text evidence="3">The sequence shown here is derived from an EMBL/GenBank/DDBJ whole genome shotgun (WGS) entry which is preliminary data.</text>
</comment>
<name>A0A7U8GR47_NEPCE</name>
<dbReference type="InterPro" id="IPR057699">
    <property type="entry name" value="DUF7939"/>
</dbReference>
<sequence>MSVLQKIVFICFLLIPQILLADVTTKVDRNTVYQGQKLTLTIETDQADEIRPDLRPLQPAFNILGSRKVNVSSHSTGSVTNKTRWQLQLRPLSDGEQVIPSLQIGQERSTEIAISVLPAEDNPNFSSTGRSLFLELELNQDEIYLNAQAILKAKVFHLRPLPLDATLNLPQSDDLLIKMLEEQKQYTEIVRGQNFTVTETSYALFPNKEGLLEIDSITFTATQPGETLVELSSEPLILVAKPPAYKNSNNIWLPASSLAINDSLAEVTGIPRGEPLIRKISLEADGLPASVLPSIFELGGQQSSSQLLNVTLEETQTEHGISSTRIEEIQLRADQIGEMSLPAVDIPWWNTGSETGQTATLPEKVVKIAEGPAKASAPTQHSSMQNGNTGGSSNLLIWLLTGISIISTLGCIYSFSKLRSIQKDSQEKEQALEFEQHLRQQATSAIAEKNTFQALSMACNQNNPEIAQLRLIEWGQSFWNDSNLINLELFCEKANNQTINFLVLDLEQHLYGSSSEPWQGDLLLEAIERIRFRQQRQFLDLEEGDEKFSYIT</sequence>
<accession>A0A7U8GR47</accession>
<dbReference type="Pfam" id="PF13584">
    <property type="entry name" value="BatD"/>
    <property type="match status" value="1"/>
</dbReference>
<dbReference type="AlphaFoldDB" id="A0A7U8GR47"/>
<evidence type="ECO:0000256" key="1">
    <source>
        <dbReference type="SAM" id="Phobius"/>
    </source>
</evidence>
<reference evidence="3 4" key="1">
    <citation type="submission" date="2006-02" db="EMBL/GenBank/DDBJ databases">
        <authorList>
            <person name="Pinhassi J."/>
            <person name="Pedros-Alio C."/>
            <person name="Ferriera S."/>
            <person name="Johnson J."/>
            <person name="Kravitz S."/>
            <person name="Halpern A."/>
            <person name="Remington K."/>
            <person name="Beeson K."/>
            <person name="Tran B."/>
            <person name="Rogers Y.-H."/>
            <person name="Friedman R."/>
            <person name="Venter J.C."/>
        </authorList>
    </citation>
    <scope>NUCLEOTIDE SEQUENCE [LARGE SCALE GENOMIC DNA]</scope>
    <source>
        <strain evidence="3 4">MED92</strain>
    </source>
</reference>